<feature type="region of interest" description="Disordered" evidence="3">
    <location>
        <begin position="851"/>
        <end position="872"/>
    </location>
</feature>
<keyword evidence="1" id="KW-0051">Antiviral defense</keyword>
<dbReference type="Pfam" id="PF03787">
    <property type="entry name" value="RAMPs"/>
    <property type="match status" value="1"/>
</dbReference>
<feature type="region of interest" description="Disordered" evidence="3">
    <location>
        <begin position="695"/>
        <end position="716"/>
    </location>
</feature>
<dbReference type="InterPro" id="IPR005537">
    <property type="entry name" value="RAMP_III_fam"/>
</dbReference>
<dbReference type="EMBL" id="JAGFWR010000004">
    <property type="protein sequence ID" value="MBO4161471.1"/>
    <property type="molecule type" value="Genomic_DNA"/>
</dbReference>
<dbReference type="PANTHER" id="PTHR35579">
    <property type="entry name" value="CRISPR SYSTEM CMS ENDORIBONUCLEASE CSM3"/>
    <property type="match status" value="1"/>
</dbReference>
<evidence type="ECO:0000259" key="4">
    <source>
        <dbReference type="Pfam" id="PF03787"/>
    </source>
</evidence>
<proteinExistence type="predicted"/>
<comment type="subunit">
    <text evidence="2">Part of the Csm effector complex that includes Cas10, Csm2, Csm3, Csm4 and Csm5.</text>
</comment>
<evidence type="ECO:0000256" key="1">
    <source>
        <dbReference type="ARBA" id="ARBA00023118"/>
    </source>
</evidence>
<dbReference type="CDD" id="cd09726">
    <property type="entry name" value="RAMP_I_III"/>
    <property type="match status" value="1"/>
</dbReference>
<dbReference type="Proteomes" id="UP000671399">
    <property type="component" value="Unassembled WGS sequence"/>
</dbReference>
<dbReference type="RefSeq" id="WP_208567115.1">
    <property type="nucleotide sequence ID" value="NZ_JAGFWR010000004.1"/>
</dbReference>
<dbReference type="PANTHER" id="PTHR35579:SF3">
    <property type="entry name" value="CRISPR SYSTEM CMS ENDORIBONUCLEASE CSM3"/>
    <property type="match status" value="1"/>
</dbReference>
<evidence type="ECO:0000256" key="3">
    <source>
        <dbReference type="SAM" id="MobiDB-lite"/>
    </source>
</evidence>
<accession>A0ABS3V774</accession>
<feature type="region of interest" description="Disordered" evidence="3">
    <location>
        <begin position="375"/>
        <end position="431"/>
    </location>
</feature>
<feature type="region of interest" description="Disordered" evidence="3">
    <location>
        <begin position="280"/>
        <end position="307"/>
    </location>
</feature>
<feature type="compositionally biased region" description="Basic and acidic residues" evidence="3">
    <location>
        <begin position="400"/>
        <end position="417"/>
    </location>
</feature>
<sequence length="872" mass="92906">MGDPDSVRDTGTGLRNGQPFTIEVEFLSDWACGTGTARHGAVDREVQRDVDGLPMLRGKALAAVLRDAAETVTVGLDDGATGGTWHDWVEVVFGSQPGASSRQRLYPGERFRPRPRAMPVPAALHARPLRLPASVRGAIAALDARDRVLAREAAVLLRPGVAIDADRHIAADDTFRIEERAATGLTVTADWQLFFPGLPVGQPVPWEAELLLRAAARLVDAIGSKRRRGAGRCRVTIAGDQARESDGDVSEGAGRDAGPDAGHGADLQLNTLLDQVDQARSPSEVVSTAAADPAASPLGSRATDPPVHRHDLRITALTPLLFARGVIGNMVLTEQFVPGTSLLPMVARALGGPATELITGGRVVVTNATVEVEGERSLPVPRALHRPKDTDPDTTPGVRPDGEQPASRRVDGRHPDDELTDGGAPGSDQPVELVNLLRPRAEDGRRLRPMTGCCIADGDGGIRIGEVGLVAQAHAVVDDTSQRPTEDSGGLFVYEAIAAGTVLRCELWLPADAALDTDRLDGEHAIGRSRKDDYGHVTVEVLKPGTSVLTERTPPARTGYGGDDVDDGQLVVWLLSDLLLSGPAGEQVTDPNAVGAVLSERIGVTLTLPDPGPDEPPRELVTTRRVESWQRRWSMPRPSLTGLAAGSVIRFHMTGTPDEEALTRIEATGLGERTAEGYGRVALQPRLLDHATVRLSTPDPQRDGGNAGEPITDLRSTAGMPGLAVELLRRGWRRELHRTAAVRAASTELRQEFVPPGVTAAQLGTLRTLADRLTAAGGPQQMLSWVAATVRSRPRKQTWGADRLNRLAALASGADQLWEHLMVRPPAGIAEELHPVAAGWLLAEVVRAEVEQRRNRPAGDEPAAARQAGVRS</sequence>
<comment type="caution">
    <text evidence="5">The sequence shown here is derived from an EMBL/GenBank/DDBJ whole genome shotgun (WGS) entry which is preliminary data.</text>
</comment>
<organism evidence="5 6">
    <name type="scientific">Micromonospora antibiotica</name>
    <dbReference type="NCBI Taxonomy" id="2807623"/>
    <lineage>
        <taxon>Bacteria</taxon>
        <taxon>Bacillati</taxon>
        <taxon>Actinomycetota</taxon>
        <taxon>Actinomycetes</taxon>
        <taxon>Micromonosporales</taxon>
        <taxon>Micromonosporaceae</taxon>
        <taxon>Micromonospora</taxon>
    </lineage>
</organism>
<feature type="domain" description="CRISPR type III-associated protein" evidence="4">
    <location>
        <begin position="24"/>
        <end position="234"/>
    </location>
</feature>
<dbReference type="InterPro" id="IPR052216">
    <property type="entry name" value="CRISPR_Csm3_endoribonuclease"/>
</dbReference>
<evidence type="ECO:0000256" key="2">
    <source>
        <dbReference type="ARBA" id="ARBA00093789"/>
    </source>
</evidence>
<feature type="region of interest" description="Disordered" evidence="3">
    <location>
        <begin position="238"/>
        <end position="265"/>
    </location>
</feature>
<gene>
    <name evidence="5" type="ORF">JQN83_11700</name>
</gene>
<reference evidence="5 6" key="1">
    <citation type="submission" date="2021-03" db="EMBL/GenBank/DDBJ databases">
        <authorList>
            <person name="Lee D.-H."/>
        </authorList>
    </citation>
    <scope>NUCLEOTIDE SEQUENCE [LARGE SCALE GENOMIC DNA]</scope>
    <source>
        <strain evidence="5 6">MMS20-R2-23</strain>
    </source>
</reference>
<evidence type="ECO:0000313" key="6">
    <source>
        <dbReference type="Proteomes" id="UP000671399"/>
    </source>
</evidence>
<evidence type="ECO:0000313" key="5">
    <source>
        <dbReference type="EMBL" id="MBO4161471.1"/>
    </source>
</evidence>
<protein>
    <recommendedName>
        <fullName evidence="4">CRISPR type III-associated protein domain-containing protein</fullName>
    </recommendedName>
</protein>
<name>A0ABS3V774_9ACTN</name>
<keyword evidence="6" id="KW-1185">Reference proteome</keyword>